<protein>
    <submittedName>
        <fullName evidence="3">Uncharacterized protein</fullName>
    </submittedName>
</protein>
<feature type="compositionally biased region" description="Low complexity" evidence="2">
    <location>
        <begin position="49"/>
        <end position="63"/>
    </location>
</feature>
<feature type="region of interest" description="Disordered" evidence="2">
    <location>
        <begin position="244"/>
        <end position="307"/>
    </location>
</feature>
<feature type="compositionally biased region" description="Basic and acidic residues" evidence="2">
    <location>
        <begin position="533"/>
        <end position="544"/>
    </location>
</feature>
<dbReference type="GO" id="GO:0051225">
    <property type="term" value="P:spindle assembly"/>
    <property type="evidence" value="ECO:0007669"/>
    <property type="project" value="TreeGrafter"/>
</dbReference>
<evidence type="ECO:0000313" key="4">
    <source>
        <dbReference type="Proteomes" id="UP001346149"/>
    </source>
</evidence>
<keyword evidence="4" id="KW-1185">Reference proteome</keyword>
<evidence type="ECO:0000313" key="3">
    <source>
        <dbReference type="EMBL" id="KAK4781671.1"/>
    </source>
</evidence>
<gene>
    <name evidence="3" type="ORF">SAY86_015773</name>
</gene>
<feature type="region of interest" description="Disordered" evidence="2">
    <location>
        <begin position="533"/>
        <end position="565"/>
    </location>
</feature>
<dbReference type="Proteomes" id="UP001346149">
    <property type="component" value="Unassembled WGS sequence"/>
</dbReference>
<dbReference type="GO" id="GO:0008017">
    <property type="term" value="F:microtubule binding"/>
    <property type="evidence" value="ECO:0007669"/>
    <property type="project" value="TreeGrafter"/>
</dbReference>
<feature type="region of interest" description="Disordered" evidence="2">
    <location>
        <begin position="156"/>
        <end position="178"/>
    </location>
</feature>
<reference evidence="3 4" key="1">
    <citation type="journal article" date="2023" name="Hortic Res">
        <title>Pangenome of water caltrop reveals structural variations and asymmetric subgenome divergence after allopolyploidization.</title>
        <authorList>
            <person name="Zhang X."/>
            <person name="Chen Y."/>
            <person name="Wang L."/>
            <person name="Yuan Y."/>
            <person name="Fang M."/>
            <person name="Shi L."/>
            <person name="Lu R."/>
            <person name="Comes H.P."/>
            <person name="Ma Y."/>
            <person name="Chen Y."/>
            <person name="Huang G."/>
            <person name="Zhou Y."/>
            <person name="Zheng Z."/>
            <person name="Qiu Y."/>
        </authorList>
    </citation>
    <scope>NUCLEOTIDE SEQUENCE [LARGE SCALE GENOMIC DNA]</scope>
    <source>
        <strain evidence="3">F231</strain>
    </source>
</reference>
<dbReference type="PANTHER" id="PTHR31807:SF38">
    <property type="entry name" value="QWRF MOTIF-CONTAINING PROTEIN 9"/>
    <property type="match status" value="1"/>
</dbReference>
<dbReference type="InterPro" id="IPR007573">
    <property type="entry name" value="QWRF"/>
</dbReference>
<organism evidence="3 4">
    <name type="scientific">Trapa natans</name>
    <name type="common">Water chestnut</name>
    <dbReference type="NCBI Taxonomy" id="22666"/>
    <lineage>
        <taxon>Eukaryota</taxon>
        <taxon>Viridiplantae</taxon>
        <taxon>Streptophyta</taxon>
        <taxon>Embryophyta</taxon>
        <taxon>Tracheophyta</taxon>
        <taxon>Spermatophyta</taxon>
        <taxon>Magnoliopsida</taxon>
        <taxon>eudicotyledons</taxon>
        <taxon>Gunneridae</taxon>
        <taxon>Pentapetalae</taxon>
        <taxon>rosids</taxon>
        <taxon>malvids</taxon>
        <taxon>Myrtales</taxon>
        <taxon>Lythraceae</taxon>
        <taxon>Trapa</taxon>
    </lineage>
</organism>
<sequence>MVTTVSTALRSKAAHQCGSHTAVVRPPLLPSVTDNVAAPGRPKGRDVSSHYLSSPCSNPSSSSTIKRSASPLISRTAASPDTSTPSVAAFPSATKRPQSVERRRGVSPRPNLLDLRAGNGINGRETAAQKVLFTSTRSLAVAFQGHSFSFQVSKIKPSPTPSSVRRGTPERRRPTVSYASSVVECADKSTKLAGSTGNVARALNEAMMLVGLNSNDSDLPTDAEVSAERNTLLRSDLQNEAFIGSDGESVTSSDLTPKLSKKTGFESPLSSPQGALNSRRYPSPAHRTVWPPSPSKISKPAASTPARNASTMPSILCFAADLRSGKIGENKVADAHELRLLYNRLLQWRLVNARADSSLRAQELDALRSLSSARFITSKLRNSVKSKRVQLQLQRHNLKLASILRWQMESLEVWDTMERDYSDSLFGAIEALRASTLRLPVVAGARAEIQKVKDAVVCAGDLMQAVLSSTSFLSTKVEEVNSLALELVHAAAKENAVLNQSRDLLASVAGMQENLASVDIPVYCTHRLHDPSQTRSKFDLDPSRARTGPCGAERSSGPEPGQTSGLIAKWLGAAN</sequence>
<dbReference type="Pfam" id="PF04484">
    <property type="entry name" value="QWRF"/>
    <property type="match status" value="1"/>
</dbReference>
<evidence type="ECO:0000256" key="2">
    <source>
        <dbReference type="SAM" id="MobiDB-lite"/>
    </source>
</evidence>
<dbReference type="PANTHER" id="PTHR31807">
    <property type="entry name" value="AUGMIN FAMILY MEMBER"/>
    <property type="match status" value="1"/>
</dbReference>
<accession>A0AAN7LJ48</accession>
<proteinExistence type="inferred from homology"/>
<name>A0AAN7LJ48_TRANT</name>
<evidence type="ECO:0000256" key="1">
    <source>
        <dbReference type="ARBA" id="ARBA00010016"/>
    </source>
</evidence>
<dbReference type="GO" id="GO:0005737">
    <property type="term" value="C:cytoplasm"/>
    <property type="evidence" value="ECO:0007669"/>
    <property type="project" value="TreeGrafter"/>
</dbReference>
<dbReference type="GO" id="GO:0005880">
    <property type="term" value="C:nuclear microtubule"/>
    <property type="evidence" value="ECO:0007669"/>
    <property type="project" value="TreeGrafter"/>
</dbReference>
<feature type="compositionally biased region" description="Polar residues" evidence="2">
    <location>
        <begin position="64"/>
        <end position="86"/>
    </location>
</feature>
<dbReference type="AlphaFoldDB" id="A0AAN7LJ48"/>
<comment type="caution">
    <text evidence="3">The sequence shown here is derived from an EMBL/GenBank/DDBJ whole genome shotgun (WGS) entry which is preliminary data.</text>
</comment>
<feature type="region of interest" description="Disordered" evidence="2">
    <location>
        <begin position="30"/>
        <end position="120"/>
    </location>
</feature>
<comment type="similarity">
    <text evidence="1">Belongs to the QWRF family.</text>
</comment>
<feature type="compositionally biased region" description="Low complexity" evidence="2">
    <location>
        <begin position="295"/>
        <end position="306"/>
    </location>
</feature>
<dbReference type="EMBL" id="JAXQNO010000016">
    <property type="protein sequence ID" value="KAK4781671.1"/>
    <property type="molecule type" value="Genomic_DNA"/>
</dbReference>